<keyword evidence="5 6" id="KW-0472">Membrane</keyword>
<proteinExistence type="inferred from homology"/>
<dbReference type="EMBL" id="JAHHGZ010000038">
    <property type="protein sequence ID" value="MBW4671038.1"/>
    <property type="molecule type" value="Genomic_DNA"/>
</dbReference>
<keyword evidence="4 6" id="KW-1133">Transmembrane helix</keyword>
<protein>
    <submittedName>
        <fullName evidence="7">FTR1 family iron permease</fullName>
    </submittedName>
</protein>
<evidence type="ECO:0000256" key="5">
    <source>
        <dbReference type="ARBA" id="ARBA00023136"/>
    </source>
</evidence>
<feature type="transmembrane region" description="Helical" evidence="6">
    <location>
        <begin position="43"/>
        <end position="65"/>
    </location>
</feature>
<accession>A0A951UUV8</accession>
<evidence type="ECO:0000313" key="7">
    <source>
        <dbReference type="EMBL" id="MBW4671038.1"/>
    </source>
</evidence>
<reference evidence="7" key="2">
    <citation type="journal article" date="2022" name="Microbiol. Resour. Announc.">
        <title>Metagenome Sequencing to Explore Phylogenomics of Terrestrial Cyanobacteria.</title>
        <authorList>
            <person name="Ward R.D."/>
            <person name="Stajich J.E."/>
            <person name="Johansen J.R."/>
            <person name="Huntemann M."/>
            <person name="Clum A."/>
            <person name="Foster B."/>
            <person name="Foster B."/>
            <person name="Roux S."/>
            <person name="Palaniappan K."/>
            <person name="Varghese N."/>
            <person name="Mukherjee S."/>
            <person name="Reddy T.B.K."/>
            <person name="Daum C."/>
            <person name="Copeland A."/>
            <person name="Chen I.A."/>
            <person name="Ivanova N.N."/>
            <person name="Kyrpides N.C."/>
            <person name="Shapiro N."/>
            <person name="Eloe-Fadrosh E.A."/>
            <person name="Pietrasiak N."/>
        </authorList>
    </citation>
    <scope>NUCLEOTIDE SEQUENCE</scope>
    <source>
        <strain evidence="7">GSE-NOS-MK-12-04C</strain>
    </source>
</reference>
<feature type="transmembrane region" description="Helical" evidence="6">
    <location>
        <begin position="131"/>
        <end position="152"/>
    </location>
</feature>
<reference evidence="7" key="1">
    <citation type="submission" date="2021-05" db="EMBL/GenBank/DDBJ databases">
        <authorList>
            <person name="Pietrasiak N."/>
            <person name="Ward R."/>
            <person name="Stajich J.E."/>
            <person name="Kurbessoian T."/>
        </authorList>
    </citation>
    <scope>NUCLEOTIDE SEQUENCE</scope>
    <source>
        <strain evidence="7">GSE-NOS-MK-12-04C</strain>
    </source>
</reference>
<comment type="caution">
    <text evidence="7">The sequence shown here is derived from an EMBL/GenBank/DDBJ whole genome shotgun (WGS) entry which is preliminary data.</text>
</comment>
<organism evidence="7 8">
    <name type="scientific">Cyanomargarita calcarea GSE-NOS-MK-12-04C</name>
    <dbReference type="NCBI Taxonomy" id="2839659"/>
    <lineage>
        <taxon>Bacteria</taxon>
        <taxon>Bacillati</taxon>
        <taxon>Cyanobacteriota</taxon>
        <taxon>Cyanophyceae</taxon>
        <taxon>Nostocales</taxon>
        <taxon>Cyanomargaritaceae</taxon>
        <taxon>Cyanomargarita</taxon>
    </lineage>
</organism>
<sequence>MDLSTALPSFAIALREGVEAALVVGIVLASLAKAKQSELNRWVYAGVGVGIAASVLLAVLFNWLIQTLGAVNPEYTTVVKPILGSVFGVLAIAMLSWMLIWMTKQAKFMKATVEGAITDALTQNSQAGWGVFSLVLIAVVREGFETVLFLAANFNAGLVQAIGALAGIVVAAIIGVLLFKLGVKINIRQFFQVMGLLLVLIVAGLVVSVLKNFDAALANLSLTNSTSENLCFYYDHLNAVHSCILGPMVWNASKVLPEAQFPGIILKSLFGYREKLYFLQAVGYLVFLFTVGSLYLSSITANVPSSGKNIPPAQKPIING</sequence>
<evidence type="ECO:0000256" key="6">
    <source>
        <dbReference type="SAM" id="Phobius"/>
    </source>
</evidence>
<feature type="transmembrane region" description="Helical" evidence="6">
    <location>
        <begin position="191"/>
        <end position="210"/>
    </location>
</feature>
<feature type="transmembrane region" description="Helical" evidence="6">
    <location>
        <begin position="276"/>
        <end position="296"/>
    </location>
</feature>
<feature type="transmembrane region" description="Helical" evidence="6">
    <location>
        <begin position="77"/>
        <end position="100"/>
    </location>
</feature>
<dbReference type="GO" id="GO:0033573">
    <property type="term" value="C:high-affinity iron permease complex"/>
    <property type="evidence" value="ECO:0007669"/>
    <property type="project" value="InterPro"/>
</dbReference>
<gene>
    <name evidence="7" type="ORF">KME60_27355</name>
</gene>
<evidence type="ECO:0000256" key="3">
    <source>
        <dbReference type="ARBA" id="ARBA00022692"/>
    </source>
</evidence>
<dbReference type="PANTHER" id="PTHR31632">
    <property type="entry name" value="IRON TRANSPORTER FTH1"/>
    <property type="match status" value="1"/>
</dbReference>
<dbReference type="PANTHER" id="PTHR31632:SF2">
    <property type="entry name" value="PLASMA MEMBRANE IRON PERMEASE"/>
    <property type="match status" value="1"/>
</dbReference>
<name>A0A951UUV8_9CYAN</name>
<dbReference type="AlphaFoldDB" id="A0A951UUV8"/>
<dbReference type="Pfam" id="PF03239">
    <property type="entry name" value="FTR1"/>
    <property type="match status" value="1"/>
</dbReference>
<comment type="subcellular location">
    <subcellularLocation>
        <location evidence="1">Membrane</location>
        <topology evidence="1">Multi-pass membrane protein</topology>
    </subcellularLocation>
</comment>
<dbReference type="InterPro" id="IPR004923">
    <property type="entry name" value="FTR1/Fip1/EfeU"/>
</dbReference>
<evidence type="ECO:0000256" key="1">
    <source>
        <dbReference type="ARBA" id="ARBA00004141"/>
    </source>
</evidence>
<keyword evidence="3 6" id="KW-0812">Transmembrane</keyword>
<dbReference type="GO" id="GO:0015093">
    <property type="term" value="F:ferrous iron transmembrane transporter activity"/>
    <property type="evidence" value="ECO:0007669"/>
    <property type="project" value="TreeGrafter"/>
</dbReference>
<evidence type="ECO:0000256" key="2">
    <source>
        <dbReference type="ARBA" id="ARBA00008333"/>
    </source>
</evidence>
<dbReference type="Proteomes" id="UP000729701">
    <property type="component" value="Unassembled WGS sequence"/>
</dbReference>
<feature type="transmembrane region" description="Helical" evidence="6">
    <location>
        <begin position="158"/>
        <end position="179"/>
    </location>
</feature>
<comment type="similarity">
    <text evidence="2">Belongs to the oxidase-dependent Fe transporter (OFeT) (TC 9.A.10.1) family.</text>
</comment>
<feature type="transmembrane region" description="Helical" evidence="6">
    <location>
        <begin position="12"/>
        <end position="31"/>
    </location>
</feature>
<evidence type="ECO:0000313" key="8">
    <source>
        <dbReference type="Proteomes" id="UP000729701"/>
    </source>
</evidence>
<evidence type="ECO:0000256" key="4">
    <source>
        <dbReference type="ARBA" id="ARBA00022989"/>
    </source>
</evidence>